<dbReference type="SUPFAM" id="SSF53098">
    <property type="entry name" value="Ribonuclease H-like"/>
    <property type="match status" value="1"/>
</dbReference>
<dbReference type="InterPro" id="IPR002156">
    <property type="entry name" value="RNaseH_domain"/>
</dbReference>
<dbReference type="EMBL" id="KV875102">
    <property type="protein sequence ID" value="OIW24810.1"/>
    <property type="molecule type" value="Genomic_DNA"/>
</dbReference>
<feature type="compositionally biased region" description="Polar residues" evidence="2">
    <location>
        <begin position="671"/>
        <end position="685"/>
    </location>
</feature>
<dbReference type="GO" id="GO:0003676">
    <property type="term" value="F:nucleic acid binding"/>
    <property type="evidence" value="ECO:0007669"/>
    <property type="project" value="InterPro"/>
</dbReference>
<feature type="region of interest" description="Disordered" evidence="2">
    <location>
        <begin position="271"/>
        <end position="333"/>
    </location>
</feature>
<keyword evidence="1" id="KW-0863">Zinc-finger</keyword>
<keyword evidence="6" id="KW-1185">Reference proteome</keyword>
<dbReference type="InterPro" id="IPR036397">
    <property type="entry name" value="RNaseH_sf"/>
</dbReference>
<reference evidence="5 6" key="1">
    <citation type="submission" date="2016-10" db="EMBL/GenBank/DDBJ databases">
        <title>Draft genome sequence of Coniochaeta ligniaria NRRL30616, a lignocellulolytic fungus for bioabatement of inhibitors in plant biomass hydrolysates.</title>
        <authorList>
            <consortium name="DOE Joint Genome Institute"/>
            <person name="Jimenez D.J."/>
            <person name="Hector R.E."/>
            <person name="Riley R."/>
            <person name="Sun H."/>
            <person name="Grigoriev I.V."/>
            <person name="Van Elsas J.D."/>
            <person name="Nichols N.N."/>
        </authorList>
    </citation>
    <scope>NUCLEOTIDE SEQUENCE [LARGE SCALE GENOMIC DNA]</scope>
    <source>
        <strain evidence="5 6">NRRL 30616</strain>
    </source>
</reference>
<evidence type="ECO:0000256" key="2">
    <source>
        <dbReference type="SAM" id="MobiDB-lite"/>
    </source>
</evidence>
<evidence type="ECO:0000313" key="6">
    <source>
        <dbReference type="Proteomes" id="UP000182658"/>
    </source>
</evidence>
<dbReference type="PROSITE" id="PS50158">
    <property type="entry name" value="ZF_CCHC"/>
    <property type="match status" value="1"/>
</dbReference>
<sequence length="957" mass="103785">MLSFLSSAAGAVIGGGDDGLFDLATAEAFIEGLEDKHCDVDTSGLTSDTEPQPETQTTTSLLHHSPQPLPTTSCPLPEEEQAILDLGLPQVAEISEFGGQDITGPVHILTDLCNDQDNIISLDTPVAPPDHYASFTDDQGSLSHIFGHMAPPPPRSTEIDDAEALNTIPPVTCNPGATRADMVAVLNKSDDNMGPERTASIISPFTSLKDTVLKPKRDDEGAVLFFDDADSADTFHDATSVLSGMPAGYDPAPVSESATGKTLHQKYPVEAVSPPLSKANSGNKKGNKKGAGKGPRCKKCREHGHLVRDCPTKRKEEKQEGLSVEQQAPPEEKTRVPALPVPVVVTPESPSNTAQSIPNWLSGVLGTSRLTTEDDADSLRTAGLSLFGQSELRGEYSTESSQPGHFNLMGPSSLTYDDNQQQGSGLIGPSCLTERCLKDTAQEDDTRHAEPTTEEPRDVKRNVEDHAGNVSRNSAQPSTLTERQQVPLRLGVLGLQTMTNDSSGPEQLDEEHSRPEVHEESDETLVESSSQRNILEVVSSHVPWFGSRRRTVKRYARDELLGLRPSVPVTPPTTNRTIGEGYHLVARSRDRSLHVEGSETLKVAKKVQERTTTLLSDAIVPAAQAVPESQPAQDTARNRRTRGRQQKQSPSKQQEQQQRKEISEGPKAEPSKTSSGPKQTQQRKINQIPPQPPPLPYKTITAPHIEAWSYASMAYSSPVGSLTNEFGPHNLVMWTDATAPEASLKRLQALSVTYRQPHSPLPSASETDQGQGWRDWAFTADVDRGSTGTLIDVLETMAIEVAVGIAIGEVDKARESASPIRKVTVFTDSQNALTSLRLRKAGHAPRPIEGYAERLGEKGVQVELRWVPGHVGVAGNERADRLALLASKYAPAPERKGGMVRVPVSLLRVCENQVKMMEALTRAANQEILKPFLDVQRRELKEVLRTTGVEEGWLAGA</sequence>
<feature type="compositionally biased region" description="Polar residues" evidence="2">
    <location>
        <begin position="496"/>
        <end position="505"/>
    </location>
</feature>
<evidence type="ECO:0008006" key="7">
    <source>
        <dbReference type="Google" id="ProtNLM"/>
    </source>
</evidence>
<dbReference type="Proteomes" id="UP000182658">
    <property type="component" value="Unassembled WGS sequence"/>
</dbReference>
<feature type="compositionally biased region" description="Basic and acidic residues" evidence="2">
    <location>
        <begin position="303"/>
        <end position="320"/>
    </location>
</feature>
<gene>
    <name evidence="5" type="ORF">CONLIGDRAFT_69208</name>
</gene>
<feature type="region of interest" description="Disordered" evidence="2">
    <location>
        <begin position="40"/>
        <end position="75"/>
    </location>
</feature>
<dbReference type="CDD" id="cd09276">
    <property type="entry name" value="Rnase_HI_RT_non_LTR"/>
    <property type="match status" value="1"/>
</dbReference>
<name>A0A1J7JB60_9PEZI</name>
<organism evidence="5 6">
    <name type="scientific">Coniochaeta ligniaria NRRL 30616</name>
    <dbReference type="NCBI Taxonomy" id="1408157"/>
    <lineage>
        <taxon>Eukaryota</taxon>
        <taxon>Fungi</taxon>
        <taxon>Dikarya</taxon>
        <taxon>Ascomycota</taxon>
        <taxon>Pezizomycotina</taxon>
        <taxon>Sordariomycetes</taxon>
        <taxon>Sordariomycetidae</taxon>
        <taxon>Coniochaetales</taxon>
        <taxon>Coniochaetaceae</taxon>
        <taxon>Coniochaeta</taxon>
    </lineage>
</organism>
<dbReference type="InParanoid" id="A0A1J7JB60"/>
<dbReference type="PROSITE" id="PS50879">
    <property type="entry name" value="RNASE_H_1"/>
    <property type="match status" value="1"/>
</dbReference>
<dbReference type="SUPFAM" id="SSF57756">
    <property type="entry name" value="Retrovirus zinc finger-like domains"/>
    <property type="match status" value="1"/>
</dbReference>
<evidence type="ECO:0000259" key="4">
    <source>
        <dbReference type="PROSITE" id="PS50879"/>
    </source>
</evidence>
<feature type="region of interest" description="Disordered" evidence="2">
    <location>
        <begin position="441"/>
        <end position="527"/>
    </location>
</feature>
<feature type="region of interest" description="Disordered" evidence="2">
    <location>
        <begin position="622"/>
        <end position="699"/>
    </location>
</feature>
<feature type="compositionally biased region" description="Basic and acidic residues" evidence="2">
    <location>
        <begin position="657"/>
        <end position="670"/>
    </location>
</feature>
<feature type="compositionally biased region" description="Polar residues" evidence="2">
    <location>
        <begin position="470"/>
        <end position="484"/>
    </location>
</feature>
<feature type="compositionally biased region" description="Basic and acidic residues" evidence="2">
    <location>
        <begin position="441"/>
        <end position="467"/>
    </location>
</feature>
<feature type="compositionally biased region" description="Low complexity" evidence="2">
    <location>
        <begin position="46"/>
        <end position="62"/>
    </location>
</feature>
<dbReference type="InterPro" id="IPR036875">
    <property type="entry name" value="Znf_CCHC_sf"/>
</dbReference>
<feature type="compositionally biased region" description="Basic residues" evidence="2">
    <location>
        <begin position="285"/>
        <end position="302"/>
    </location>
</feature>
<keyword evidence="1" id="KW-0479">Metal-binding</keyword>
<evidence type="ECO:0000256" key="1">
    <source>
        <dbReference type="PROSITE-ProRule" id="PRU00047"/>
    </source>
</evidence>
<dbReference type="InterPro" id="IPR012337">
    <property type="entry name" value="RNaseH-like_sf"/>
</dbReference>
<protein>
    <recommendedName>
        <fullName evidence="7">CCHC-type domain-containing protein</fullName>
    </recommendedName>
</protein>
<dbReference type="STRING" id="1408157.A0A1J7JB60"/>
<feature type="domain" description="CCHC-type" evidence="3">
    <location>
        <begin position="296"/>
        <end position="311"/>
    </location>
</feature>
<feature type="domain" description="RNase H type-1" evidence="4">
    <location>
        <begin position="727"/>
        <end position="888"/>
    </location>
</feature>
<dbReference type="InterPro" id="IPR001878">
    <property type="entry name" value="Znf_CCHC"/>
</dbReference>
<dbReference type="GO" id="GO:0004523">
    <property type="term" value="F:RNA-DNA hybrid ribonuclease activity"/>
    <property type="evidence" value="ECO:0007669"/>
    <property type="project" value="InterPro"/>
</dbReference>
<dbReference type="Gene3D" id="4.10.60.10">
    <property type="entry name" value="Zinc finger, CCHC-type"/>
    <property type="match status" value="1"/>
</dbReference>
<dbReference type="Pfam" id="PF00075">
    <property type="entry name" value="RNase_H"/>
    <property type="match status" value="1"/>
</dbReference>
<dbReference type="GO" id="GO:0008270">
    <property type="term" value="F:zinc ion binding"/>
    <property type="evidence" value="ECO:0007669"/>
    <property type="project" value="UniProtKB-KW"/>
</dbReference>
<feature type="compositionally biased region" description="Low complexity" evidence="2">
    <location>
        <begin position="646"/>
        <end position="656"/>
    </location>
</feature>
<evidence type="ECO:0000313" key="5">
    <source>
        <dbReference type="EMBL" id="OIW24810.1"/>
    </source>
</evidence>
<accession>A0A1J7JB60</accession>
<dbReference type="OrthoDB" id="3548481at2759"/>
<proteinExistence type="predicted"/>
<dbReference type="Gene3D" id="3.30.420.10">
    <property type="entry name" value="Ribonuclease H-like superfamily/Ribonuclease H"/>
    <property type="match status" value="1"/>
</dbReference>
<dbReference type="AlphaFoldDB" id="A0A1J7JB60"/>
<evidence type="ECO:0000259" key="3">
    <source>
        <dbReference type="PROSITE" id="PS50158"/>
    </source>
</evidence>
<keyword evidence="1" id="KW-0862">Zinc</keyword>